<accession>A0A1Q9LSN6</accession>
<evidence type="ECO:0000259" key="1">
    <source>
        <dbReference type="Pfam" id="PF13788"/>
    </source>
</evidence>
<gene>
    <name evidence="2" type="ORF">BJP25_08680</name>
</gene>
<dbReference type="InterPro" id="IPR025438">
    <property type="entry name" value="DUF4180"/>
</dbReference>
<name>A0A1Q9LSN6_9PSEU</name>
<dbReference type="EMBL" id="MKQR01000005">
    <property type="protein sequence ID" value="OLR95023.1"/>
    <property type="molecule type" value="Genomic_DNA"/>
</dbReference>
<evidence type="ECO:0000313" key="2">
    <source>
        <dbReference type="EMBL" id="OLR95023.1"/>
    </source>
</evidence>
<dbReference type="Proteomes" id="UP000186040">
    <property type="component" value="Unassembled WGS sequence"/>
</dbReference>
<proteinExistence type="predicted"/>
<sequence length="113" mass="12230">MIHTLPPEGPPLTAATATDVIGGTWGTGAEWVVVPVSRLDPEFFRLSSGVAGEITQKFANYRLKLAVVGDIEEHLARSAPLRDLVREANAGSQLWFAATEAEFTARLRGATRR</sequence>
<dbReference type="AlphaFoldDB" id="A0A1Q9LSN6"/>
<dbReference type="GO" id="GO:0016787">
    <property type="term" value="F:hydrolase activity"/>
    <property type="evidence" value="ECO:0007669"/>
    <property type="project" value="UniProtKB-KW"/>
</dbReference>
<reference evidence="2 3" key="1">
    <citation type="submission" date="2016-10" db="EMBL/GenBank/DDBJ databases">
        <title>The Draft Genome Sequence of Actinokineospora bangkokensis 44EHWT reveals the biosynthetic pathway of antifungal compounds Thailandins with unusual extender unit butylmalonyl-CoA.</title>
        <authorList>
            <person name="Greule A."/>
            <person name="Intra B."/>
            <person name="Flemming S."/>
            <person name="Rommel M.G."/>
            <person name="Panbangred W."/>
            <person name="Bechthold A."/>
        </authorList>
    </citation>
    <scope>NUCLEOTIDE SEQUENCE [LARGE SCALE GENOMIC DNA]</scope>
    <source>
        <strain evidence="2 3">44EHW</strain>
    </source>
</reference>
<comment type="caution">
    <text evidence="2">The sequence shown here is derived from an EMBL/GenBank/DDBJ whole genome shotgun (WGS) entry which is preliminary data.</text>
</comment>
<keyword evidence="2" id="KW-0378">Hydrolase</keyword>
<dbReference type="RefSeq" id="WP_075973256.1">
    <property type="nucleotide sequence ID" value="NZ_MKQR01000005.1"/>
</dbReference>
<dbReference type="OrthoDB" id="8595425at2"/>
<evidence type="ECO:0000313" key="3">
    <source>
        <dbReference type="Proteomes" id="UP000186040"/>
    </source>
</evidence>
<dbReference type="STRING" id="1193682.BJP25_08680"/>
<protein>
    <submittedName>
        <fullName evidence="2">Alpha/beta hydrolase</fullName>
    </submittedName>
</protein>
<keyword evidence="3" id="KW-1185">Reference proteome</keyword>
<organism evidence="2 3">
    <name type="scientific">Actinokineospora bangkokensis</name>
    <dbReference type="NCBI Taxonomy" id="1193682"/>
    <lineage>
        <taxon>Bacteria</taxon>
        <taxon>Bacillati</taxon>
        <taxon>Actinomycetota</taxon>
        <taxon>Actinomycetes</taxon>
        <taxon>Pseudonocardiales</taxon>
        <taxon>Pseudonocardiaceae</taxon>
        <taxon>Actinokineospora</taxon>
    </lineage>
</organism>
<feature type="domain" description="DUF4180" evidence="1">
    <location>
        <begin position="13"/>
        <end position="107"/>
    </location>
</feature>
<dbReference type="Pfam" id="PF13788">
    <property type="entry name" value="DUF4180"/>
    <property type="match status" value="1"/>
</dbReference>